<reference evidence="2 3" key="1">
    <citation type="submission" date="2018-01" db="EMBL/GenBank/DDBJ databases">
        <authorList>
            <person name="Clerissi C."/>
        </authorList>
    </citation>
    <scope>NUCLEOTIDE SEQUENCE [LARGE SCALE GENOMIC DNA]</scope>
    <source>
        <strain evidence="2">Cupriavidus taiwanensis STM 6082</strain>
    </source>
</reference>
<feature type="compositionally biased region" description="Low complexity" evidence="1">
    <location>
        <begin position="148"/>
        <end position="157"/>
    </location>
</feature>
<gene>
    <name evidence="2" type="ORF">CBM2605_A60618</name>
</gene>
<evidence type="ECO:0000313" key="3">
    <source>
        <dbReference type="Proteomes" id="UP000256710"/>
    </source>
</evidence>
<keyword evidence="3" id="KW-1185">Reference proteome</keyword>
<feature type="region of interest" description="Disordered" evidence="1">
    <location>
        <begin position="109"/>
        <end position="173"/>
    </location>
</feature>
<name>A0ABY1V3Q9_9BURK</name>
<dbReference type="EMBL" id="OFTC01000028">
    <property type="protein sequence ID" value="SOZ37374.1"/>
    <property type="molecule type" value="Genomic_DNA"/>
</dbReference>
<protein>
    <submittedName>
        <fullName evidence="2">Uncharacterized protein</fullName>
    </submittedName>
</protein>
<evidence type="ECO:0000313" key="2">
    <source>
        <dbReference type="EMBL" id="SOZ37374.1"/>
    </source>
</evidence>
<accession>A0ABY1V3Q9</accession>
<organism evidence="2 3">
    <name type="scientific">Cupriavidus neocaledonicus</name>
    <dbReference type="NCBI Taxonomy" id="1040979"/>
    <lineage>
        <taxon>Bacteria</taxon>
        <taxon>Pseudomonadati</taxon>
        <taxon>Pseudomonadota</taxon>
        <taxon>Betaproteobacteria</taxon>
        <taxon>Burkholderiales</taxon>
        <taxon>Burkholderiaceae</taxon>
        <taxon>Cupriavidus</taxon>
    </lineage>
</organism>
<sequence length="173" mass="18012">MASISIGLLILPEIGSVRDQCEVLSFIPSGAASAPAAIEPESNLLNLLKEIDHGRTDELARRGPGRLQGTRRCRGLPGALLAGDHAEGTGQDPRLADQRLRLLPGHARDRRAQAWRKRPPPEPAAGVAGSKLVHPARARRAGVDRGADAAAAKPGAGCRLPGPARAVFGEGDG</sequence>
<dbReference type="Proteomes" id="UP000256710">
    <property type="component" value="Unassembled WGS sequence"/>
</dbReference>
<evidence type="ECO:0000256" key="1">
    <source>
        <dbReference type="SAM" id="MobiDB-lite"/>
    </source>
</evidence>
<comment type="caution">
    <text evidence="2">The sequence shown here is derived from an EMBL/GenBank/DDBJ whole genome shotgun (WGS) entry which is preliminary data.</text>
</comment>
<proteinExistence type="predicted"/>